<dbReference type="Gene3D" id="3.30.70.580">
    <property type="entry name" value="Pseudouridine synthase I, catalytic domain, N-terminal subdomain"/>
    <property type="match status" value="1"/>
</dbReference>
<dbReference type="HAMAP" id="MF_00171">
    <property type="entry name" value="TruA"/>
    <property type="match status" value="1"/>
</dbReference>
<dbReference type="InterPro" id="IPR020103">
    <property type="entry name" value="PsdUridine_synth_cat_dom_sf"/>
</dbReference>
<evidence type="ECO:0000256" key="4">
    <source>
        <dbReference type="SAM" id="MobiDB-lite"/>
    </source>
</evidence>
<dbReference type="Proteomes" id="UP001217417">
    <property type="component" value="Unassembled WGS sequence"/>
</dbReference>
<feature type="domain" description="Pseudouridine synthase I TruA alpha/beta" evidence="5">
    <location>
        <begin position="210"/>
        <end position="324"/>
    </location>
</feature>
<dbReference type="InterPro" id="IPR020094">
    <property type="entry name" value="TruA/RsuA/RluB/E/F_N"/>
</dbReference>
<comment type="similarity">
    <text evidence="1">Belongs to the tRNA pseudouridine synthase TruA family.</text>
</comment>
<keyword evidence="7" id="KW-1185">Reference proteome</keyword>
<dbReference type="GO" id="GO:0009982">
    <property type="term" value="F:pseudouridine synthase activity"/>
    <property type="evidence" value="ECO:0007669"/>
    <property type="project" value="InterPro"/>
</dbReference>
<dbReference type="GO" id="GO:0003723">
    <property type="term" value="F:RNA binding"/>
    <property type="evidence" value="ECO:0007669"/>
    <property type="project" value="InterPro"/>
</dbReference>
<dbReference type="GeneID" id="80884197"/>
<dbReference type="SUPFAM" id="SSF55120">
    <property type="entry name" value="Pseudouridine synthase"/>
    <property type="match status" value="1"/>
</dbReference>
<dbReference type="GO" id="GO:0031119">
    <property type="term" value="P:tRNA pseudouridine synthesis"/>
    <property type="evidence" value="ECO:0007669"/>
    <property type="project" value="TreeGrafter"/>
</dbReference>
<keyword evidence="2" id="KW-0819">tRNA processing</keyword>
<evidence type="ECO:0000313" key="6">
    <source>
        <dbReference type="EMBL" id="KAJ8104049.1"/>
    </source>
</evidence>
<feature type="region of interest" description="Disordered" evidence="4">
    <location>
        <begin position="427"/>
        <end position="453"/>
    </location>
</feature>
<protein>
    <submittedName>
        <fullName evidence="6">Pseudouridine synthase</fullName>
    </submittedName>
</protein>
<dbReference type="NCBIfam" id="TIGR00071">
    <property type="entry name" value="hisT_truA"/>
    <property type="match status" value="1"/>
</dbReference>
<dbReference type="PANTHER" id="PTHR11142">
    <property type="entry name" value="PSEUDOURIDYLATE SYNTHASE"/>
    <property type="match status" value="1"/>
</dbReference>
<gene>
    <name evidence="6" type="ORF">POJ06DRAFT_264878</name>
</gene>
<dbReference type="FunFam" id="3.30.70.580:FF:000020">
    <property type="entry name" value="tRNA pseudouridine synthase"/>
    <property type="match status" value="1"/>
</dbReference>
<evidence type="ECO:0000256" key="1">
    <source>
        <dbReference type="ARBA" id="ARBA00009375"/>
    </source>
</evidence>
<dbReference type="InterPro" id="IPR041707">
    <property type="entry name" value="Pus3-like"/>
</dbReference>
<dbReference type="Pfam" id="PF01416">
    <property type="entry name" value="PseudoU_synth_1"/>
    <property type="match status" value="1"/>
</dbReference>
<dbReference type="GO" id="GO:0005737">
    <property type="term" value="C:cytoplasm"/>
    <property type="evidence" value="ECO:0007669"/>
    <property type="project" value="TreeGrafter"/>
</dbReference>
<dbReference type="GO" id="GO:0005634">
    <property type="term" value="C:nucleus"/>
    <property type="evidence" value="ECO:0007669"/>
    <property type="project" value="TreeGrafter"/>
</dbReference>
<name>A0AAD7VWJ5_9ASCO</name>
<evidence type="ECO:0000256" key="2">
    <source>
        <dbReference type="ARBA" id="ARBA00022694"/>
    </source>
</evidence>
<comment type="caution">
    <text evidence="6">The sequence shown here is derived from an EMBL/GenBank/DDBJ whole genome shotgun (WGS) entry which is preliminary data.</text>
</comment>
<dbReference type="InterPro" id="IPR001406">
    <property type="entry name" value="PsdUridine_synth_TruA"/>
</dbReference>
<proteinExistence type="inferred from homology"/>
<sequence length="453" mass="50989">MPKADYKFWTKKGLIERIKELEGLTGTGIEESKVASEATATIRKKGREGKEFKFREHPTRFIALRFAYLGWNYNGLNVQQGPTPLPTVEGLVLKALATCKLIESETDLEACQFSRCGRTDKGVSALAQVISLRVRSRLAPEEQQNEANDDRELSYMTMLNNLLPLDIRIYQVCLHPPDNFDARFSCVARHYKYFFVARNGNFDVDSMRTAAKIMVGTHDFRNFCKIDGSKQITNFNRHILHADITSVGHQFRAGTDADVYVFDLKGTAFLWHQVRCIMGILLLVGQGLEKPDIVGKLLDVKQYPCKPIYDMASDTPLVLYNCEFGDDVRWKGLKDFASSATGTAISSSRGVAYALWYDGLVKNELQFAMHSVIESAADESRSDANASRTKVQTGDGMGRWLSEYVPVQQRPVMDSFEVLNERWLQRKTKAVEAGSNGDKTDEDEAVRMSAEQA</sequence>
<dbReference type="RefSeq" id="XP_056047499.1">
    <property type="nucleotide sequence ID" value="XM_056189031.1"/>
</dbReference>
<accession>A0AAD7VWJ5</accession>
<dbReference type="EMBL" id="JARPMG010000001">
    <property type="protein sequence ID" value="KAJ8104049.1"/>
    <property type="molecule type" value="Genomic_DNA"/>
</dbReference>
<dbReference type="InterPro" id="IPR020095">
    <property type="entry name" value="PsdUridine_synth_TruA_C"/>
</dbReference>
<evidence type="ECO:0000256" key="3">
    <source>
        <dbReference type="ARBA" id="ARBA00023235"/>
    </source>
</evidence>
<evidence type="ECO:0000313" key="7">
    <source>
        <dbReference type="Proteomes" id="UP001217417"/>
    </source>
</evidence>
<dbReference type="GO" id="GO:1990481">
    <property type="term" value="P:mRNA pseudouridine synthesis"/>
    <property type="evidence" value="ECO:0007669"/>
    <property type="project" value="TreeGrafter"/>
</dbReference>
<dbReference type="AlphaFoldDB" id="A0AAD7VWJ5"/>
<dbReference type="InterPro" id="IPR020097">
    <property type="entry name" value="PsdUridine_synth_TruA_a/b_dom"/>
</dbReference>
<dbReference type="CDD" id="cd02569">
    <property type="entry name" value="PseudoU_synth_ScPus3"/>
    <property type="match status" value="1"/>
</dbReference>
<keyword evidence="3" id="KW-0413">Isomerase</keyword>
<dbReference type="Gene3D" id="3.30.70.660">
    <property type="entry name" value="Pseudouridine synthase I, catalytic domain, C-terminal subdomain"/>
    <property type="match status" value="1"/>
</dbReference>
<organism evidence="6 7">
    <name type="scientific">Lipomyces tetrasporus</name>
    <dbReference type="NCBI Taxonomy" id="54092"/>
    <lineage>
        <taxon>Eukaryota</taxon>
        <taxon>Fungi</taxon>
        <taxon>Dikarya</taxon>
        <taxon>Ascomycota</taxon>
        <taxon>Saccharomycotina</taxon>
        <taxon>Lipomycetes</taxon>
        <taxon>Lipomycetales</taxon>
        <taxon>Lipomycetaceae</taxon>
        <taxon>Lipomyces</taxon>
    </lineage>
</organism>
<evidence type="ECO:0000259" key="5">
    <source>
        <dbReference type="Pfam" id="PF01416"/>
    </source>
</evidence>
<reference evidence="6" key="1">
    <citation type="submission" date="2023-03" db="EMBL/GenBank/DDBJ databases">
        <title>Near-Complete genome sequence of Lipomyces tetrasporous NRRL Y-64009, an oleaginous yeast capable of growing on lignocellulosic hydrolysates.</title>
        <authorList>
            <consortium name="Lawrence Berkeley National Laboratory"/>
            <person name="Jagtap S.S."/>
            <person name="Liu J.-J."/>
            <person name="Walukiewicz H.E."/>
            <person name="Pangilinan J."/>
            <person name="Lipzen A."/>
            <person name="Ahrendt S."/>
            <person name="Koriabine M."/>
            <person name="Cobaugh K."/>
            <person name="Salamov A."/>
            <person name="Yoshinaga Y."/>
            <person name="Ng V."/>
            <person name="Daum C."/>
            <person name="Grigoriev I.V."/>
            <person name="Slininger P.J."/>
            <person name="Dien B.S."/>
            <person name="Jin Y.-S."/>
            <person name="Rao C.V."/>
        </authorList>
    </citation>
    <scope>NUCLEOTIDE SEQUENCE</scope>
    <source>
        <strain evidence="6">NRRL Y-64009</strain>
    </source>
</reference>
<dbReference type="PANTHER" id="PTHR11142:SF5">
    <property type="entry name" value="TRNA PSEUDOURIDINE(38_39) SYNTHASE"/>
    <property type="match status" value="1"/>
</dbReference>